<sequence length="261" mass="29149">MTWMNLASEGLQLAYKVYPYVHGLLIKEGSGGFSEKVGHFVIGSLVLSATLWCVGLGRAVDPAQESFKAEIQTYLESLNAVSQEFCCLQLVIAKVEKNNHMSFYDFLGVPEPENAEDLLPATVSEAMDKRKGVYNGENTAVTRCIQEWQSVSKNLEGSSYTIFIRDIPECGREEAKTAIIRIADLDLIAYALVDPEIRVRYKRWAEIFHLRRYDSSPAAFGGNGQRSSFDNVFQNAVDGHCKKVTRAIPLLPWGPSRCEKS</sequence>
<dbReference type="AlphaFoldDB" id="A0AA39GSS3"/>
<evidence type="ECO:0000313" key="2">
    <source>
        <dbReference type="Proteomes" id="UP001175261"/>
    </source>
</evidence>
<proteinExistence type="predicted"/>
<dbReference type="Proteomes" id="UP001175261">
    <property type="component" value="Unassembled WGS sequence"/>
</dbReference>
<dbReference type="EMBL" id="JAPDFR010000001">
    <property type="protein sequence ID" value="KAK0392910.1"/>
    <property type="molecule type" value="Genomic_DNA"/>
</dbReference>
<keyword evidence="2" id="KW-1185">Reference proteome</keyword>
<protein>
    <submittedName>
        <fullName evidence="1">Uncharacterized protein</fullName>
    </submittedName>
</protein>
<evidence type="ECO:0000313" key="1">
    <source>
        <dbReference type="EMBL" id="KAK0392910.1"/>
    </source>
</evidence>
<name>A0AA39GSS3_SARSR</name>
<gene>
    <name evidence="1" type="ORF">NLU13_2404</name>
</gene>
<comment type="caution">
    <text evidence="1">The sequence shown here is derived from an EMBL/GenBank/DDBJ whole genome shotgun (WGS) entry which is preliminary data.</text>
</comment>
<reference evidence="1" key="1">
    <citation type="submission" date="2022-10" db="EMBL/GenBank/DDBJ databases">
        <title>Determination and structural analysis of whole genome sequence of Sarocladium strictum F4-1.</title>
        <authorList>
            <person name="Hu L."/>
            <person name="Jiang Y."/>
        </authorList>
    </citation>
    <scope>NUCLEOTIDE SEQUENCE</scope>
    <source>
        <strain evidence="1">F4-1</strain>
    </source>
</reference>
<organism evidence="1 2">
    <name type="scientific">Sarocladium strictum</name>
    <name type="common">Black bundle disease fungus</name>
    <name type="synonym">Acremonium strictum</name>
    <dbReference type="NCBI Taxonomy" id="5046"/>
    <lineage>
        <taxon>Eukaryota</taxon>
        <taxon>Fungi</taxon>
        <taxon>Dikarya</taxon>
        <taxon>Ascomycota</taxon>
        <taxon>Pezizomycotina</taxon>
        <taxon>Sordariomycetes</taxon>
        <taxon>Hypocreomycetidae</taxon>
        <taxon>Hypocreales</taxon>
        <taxon>Sarocladiaceae</taxon>
        <taxon>Sarocladium</taxon>
    </lineage>
</organism>
<accession>A0AA39GSS3</accession>